<reference evidence="3" key="1">
    <citation type="submission" date="2019-06" db="EMBL/GenBank/DDBJ databases">
        <title>Complete genome sequence of Stenotrophomonas phage Moby.</title>
        <authorList>
            <person name="Vicary A."/>
            <person name="Newkirk H."/>
            <person name="Moreland R."/>
            <person name="Liu M."/>
            <person name="Ramsey J."/>
            <person name="Gonzalez C.F."/>
            <person name="Leavitt J."/>
        </authorList>
    </citation>
    <scope>NUCLEOTIDE SEQUENCE [LARGE SCALE GENOMIC DNA]</scope>
</reference>
<evidence type="ECO:0000313" key="2">
    <source>
        <dbReference type="EMBL" id="QFR57832.1"/>
    </source>
</evidence>
<feature type="region of interest" description="Disordered" evidence="1">
    <location>
        <begin position="1"/>
        <end position="41"/>
    </location>
</feature>
<dbReference type="EMBL" id="MN095772">
    <property type="protein sequence ID" value="QFR57832.1"/>
    <property type="molecule type" value="Genomic_DNA"/>
</dbReference>
<accession>A0A5P8PMC5</accession>
<sequence>MNSAWTAVSSESRLKRPKTPTRIHSTNWRSPKPTKSWATAN</sequence>
<gene>
    <name evidence="2" type="ORF">CPT_Moby_084</name>
</gene>
<keyword evidence="3" id="KW-1185">Reference proteome</keyword>
<feature type="compositionally biased region" description="Polar residues" evidence="1">
    <location>
        <begin position="1"/>
        <end position="11"/>
    </location>
</feature>
<proteinExistence type="predicted"/>
<name>A0A5P8PMC5_9CAUD</name>
<evidence type="ECO:0000256" key="1">
    <source>
        <dbReference type="SAM" id="MobiDB-lite"/>
    </source>
</evidence>
<protein>
    <submittedName>
        <fullName evidence="2">Uncharacterized protein</fullName>
    </submittedName>
</protein>
<evidence type="ECO:0000313" key="3">
    <source>
        <dbReference type="Proteomes" id="UP000325424"/>
    </source>
</evidence>
<dbReference type="Proteomes" id="UP000325424">
    <property type="component" value="Segment"/>
</dbReference>
<organism evidence="2 3">
    <name type="scientific">Stenotrophomonas phage Moby</name>
    <dbReference type="NCBI Taxonomy" id="2601680"/>
    <lineage>
        <taxon>Viruses</taxon>
        <taxon>Duplodnaviria</taxon>
        <taxon>Heunggongvirae</taxon>
        <taxon>Uroviricota</taxon>
        <taxon>Caudoviricetes</taxon>
        <taxon>Menderavirus</taxon>
        <taxon>Menderavirus moby</taxon>
    </lineage>
</organism>